<comment type="caution">
    <text evidence="3">The sequence shown here is derived from an EMBL/GenBank/DDBJ whole genome shotgun (WGS) entry which is preliminary data.</text>
</comment>
<feature type="chain" id="PRO_5018065200" evidence="2">
    <location>
        <begin position="19"/>
        <end position="479"/>
    </location>
</feature>
<keyword evidence="2" id="KW-0732">Signal</keyword>
<evidence type="ECO:0000256" key="1">
    <source>
        <dbReference type="SAM" id="Coils"/>
    </source>
</evidence>
<dbReference type="RefSeq" id="WP_123849669.1">
    <property type="nucleotide sequence ID" value="NZ_RPDH01000003.1"/>
</dbReference>
<dbReference type="OrthoDB" id="629901at2"/>
<evidence type="ECO:0000256" key="2">
    <source>
        <dbReference type="SAM" id="SignalP"/>
    </source>
</evidence>
<name>A0A3N4PEY3_9BACT</name>
<dbReference type="AlphaFoldDB" id="A0A3N4PEY3"/>
<keyword evidence="1" id="KW-0175">Coiled coil</keyword>
<dbReference type="Proteomes" id="UP000278351">
    <property type="component" value="Unassembled WGS sequence"/>
</dbReference>
<keyword evidence="4" id="KW-1185">Reference proteome</keyword>
<sequence>MVTRLLTILLLFSVPLAAQDSVLARVNRVQEVPQKYLSQVSAKSRQFEKQIDKRTQKALSRLMKQEQAMQQKLAKIDSLAAKNIFTRSIDSLGSLKAKLKSKTARLEKLAGGQYFGYLDTLQNSLGFLKESKELLGKAKGVQDKLGNSMKSVKELQAKLQQAEQIKNYIRERRQLLKSQLANYEGLTKDLKKINKEAYYYAQQLNEYKEAFRDTKKAEAKAMELLQKVPAYKDFIARNSQLASLFNLRAGGSGENLEQSLEGLQTRAQVEQLIQQRIGSGGPNARQAISQQMEAARSQFDELKKNFPDLDNAADMPDFKPKELKTKSFLQRLEYGTNVQFQRSNQYFPTTGDFAGQVGYKFSKNGIVGVGASYKLGMGTGFDNIRFSHQGVGFRSFGDYKLKGTFFVNGGFEYNYNSAFNTSIPLLHDTGWTRSALLGISKKYKINNKLKGNMILLYDFLANQQIPKTDPIKFRVGYNF</sequence>
<evidence type="ECO:0000313" key="4">
    <source>
        <dbReference type="Proteomes" id="UP000278351"/>
    </source>
</evidence>
<gene>
    <name evidence="3" type="ORF">EGT74_27095</name>
</gene>
<feature type="signal peptide" evidence="2">
    <location>
        <begin position="1"/>
        <end position="18"/>
    </location>
</feature>
<organism evidence="3 4">
    <name type="scientific">Chitinophaga lutea</name>
    <dbReference type="NCBI Taxonomy" id="2488634"/>
    <lineage>
        <taxon>Bacteria</taxon>
        <taxon>Pseudomonadati</taxon>
        <taxon>Bacteroidota</taxon>
        <taxon>Chitinophagia</taxon>
        <taxon>Chitinophagales</taxon>
        <taxon>Chitinophagaceae</taxon>
        <taxon>Chitinophaga</taxon>
    </lineage>
</organism>
<reference evidence="3 4" key="1">
    <citation type="submission" date="2018-11" db="EMBL/GenBank/DDBJ databases">
        <title>Chitinophaga lutea sp.nov., isolate from arsenic contaminated soil.</title>
        <authorList>
            <person name="Zong Y."/>
        </authorList>
    </citation>
    <scope>NUCLEOTIDE SEQUENCE [LARGE SCALE GENOMIC DNA]</scope>
    <source>
        <strain evidence="3 4">ZY74</strain>
    </source>
</reference>
<dbReference type="EMBL" id="RPDH01000003">
    <property type="protein sequence ID" value="RPE06018.1"/>
    <property type="molecule type" value="Genomic_DNA"/>
</dbReference>
<accession>A0A3N4PEY3</accession>
<protein>
    <submittedName>
        <fullName evidence="3">Uncharacterized protein</fullName>
    </submittedName>
</protein>
<evidence type="ECO:0000313" key="3">
    <source>
        <dbReference type="EMBL" id="RPE06018.1"/>
    </source>
</evidence>
<proteinExistence type="predicted"/>
<feature type="coiled-coil region" evidence="1">
    <location>
        <begin position="145"/>
        <end position="227"/>
    </location>
</feature>